<gene>
    <name evidence="1" type="primary">ytxJ</name>
    <name evidence="1" type="ORF">L6773_11815</name>
</gene>
<dbReference type="EMBL" id="JAKLWS010000014">
    <property type="protein sequence ID" value="MCG2589255.1"/>
    <property type="molecule type" value="Genomic_DNA"/>
</dbReference>
<dbReference type="Gene3D" id="3.40.30.10">
    <property type="entry name" value="Glutaredoxin"/>
    <property type="match status" value="1"/>
</dbReference>
<keyword evidence="2" id="KW-1185">Reference proteome</keyword>
<protein>
    <submittedName>
        <fullName evidence="1">Bacillithiol system redox-active protein YtxJ</fullName>
    </submittedName>
</protein>
<dbReference type="NCBIfam" id="TIGR04019">
    <property type="entry name" value="B_thiol_YtxJ"/>
    <property type="match status" value="1"/>
</dbReference>
<dbReference type="SUPFAM" id="SSF52833">
    <property type="entry name" value="Thioredoxin-like"/>
    <property type="match status" value="1"/>
</dbReference>
<sequence>MKLFNLFKKKRTGKMESSTWNTLSEFKDVQAILDKSNERPQLIYKHSTRCSVSFVLKDDLEKYAEQISQKADLNIVYVIQQRNISNAIATEFKIRHESPQAILLKDGEVIWKGSHWDVNAEEILNRLKSVTIEQT</sequence>
<reference evidence="1" key="1">
    <citation type="submission" date="2022-01" db="EMBL/GenBank/DDBJ databases">
        <authorList>
            <person name="Wang Y."/>
        </authorList>
    </citation>
    <scope>NUCLEOTIDE SEQUENCE</scope>
    <source>
        <strain evidence="1">WB101</strain>
    </source>
</reference>
<organism evidence="1 2">
    <name type="scientific">Rhodohalobacter sulfatireducens</name>
    <dbReference type="NCBI Taxonomy" id="2911366"/>
    <lineage>
        <taxon>Bacteria</taxon>
        <taxon>Pseudomonadati</taxon>
        <taxon>Balneolota</taxon>
        <taxon>Balneolia</taxon>
        <taxon>Balneolales</taxon>
        <taxon>Balneolaceae</taxon>
        <taxon>Rhodohalobacter</taxon>
    </lineage>
</organism>
<dbReference type="RefSeq" id="WP_237854619.1">
    <property type="nucleotide sequence ID" value="NZ_JAKLWS010000014.1"/>
</dbReference>
<proteinExistence type="predicted"/>
<reference evidence="1" key="2">
    <citation type="submission" date="2024-05" db="EMBL/GenBank/DDBJ databases">
        <title>Rhodohalobacter halophilus gen. nov., sp. nov., a moderately halophilic member of the family Balneolaceae.</title>
        <authorList>
            <person name="Xia J."/>
        </authorList>
    </citation>
    <scope>NUCLEOTIDE SEQUENCE</scope>
    <source>
        <strain evidence="1">WB101</strain>
    </source>
</reference>
<dbReference type="Proteomes" id="UP001165366">
    <property type="component" value="Unassembled WGS sequence"/>
</dbReference>
<evidence type="ECO:0000313" key="2">
    <source>
        <dbReference type="Proteomes" id="UP001165366"/>
    </source>
</evidence>
<dbReference type="InterPro" id="IPR036249">
    <property type="entry name" value="Thioredoxin-like_sf"/>
</dbReference>
<name>A0ABS9KEI3_9BACT</name>
<dbReference type="InterPro" id="IPR022551">
    <property type="entry name" value="BrxC"/>
</dbReference>
<dbReference type="Pfam" id="PF11009">
    <property type="entry name" value="BrxC"/>
    <property type="match status" value="1"/>
</dbReference>
<evidence type="ECO:0000313" key="1">
    <source>
        <dbReference type="EMBL" id="MCG2589255.1"/>
    </source>
</evidence>
<accession>A0ABS9KEI3</accession>
<comment type="caution">
    <text evidence="1">The sequence shown here is derived from an EMBL/GenBank/DDBJ whole genome shotgun (WGS) entry which is preliminary data.</text>
</comment>